<feature type="compositionally biased region" description="Low complexity" evidence="1">
    <location>
        <begin position="125"/>
        <end position="184"/>
    </location>
</feature>
<feature type="compositionally biased region" description="Basic and acidic residues" evidence="1">
    <location>
        <begin position="584"/>
        <end position="596"/>
    </location>
</feature>
<feature type="compositionally biased region" description="Polar residues" evidence="1">
    <location>
        <begin position="1026"/>
        <end position="1036"/>
    </location>
</feature>
<sequence length="1316" mass="143739">MSSDAPQIVDNTLTAVSGIGEHSELPSGTQPVQLAVPLQETTQDALKNDPVLPVNTAGTKNAVSSPTPSVTTSPPASEGTTPAPTPLDTVASKNAVSSPTPSVSTSPPASEGSTQAPTPVDTVASSSAGSKSSSGSTSQNLSVSDSSPTPTTAATSSVTATPQDQQPGPSGSSQATSSTPISAPEQSIAASDDGQHDDDDDVSRGVGNPGNFSGDRLAYMEEHLAQFLSYPARSEDRSDFWPQFFPTFLELFPFSTFTLPPSNPPPIPEYTPDQFAALTADERRSYRKKKKWRMRTPEERYKDTVKQWFRWRASRYVRKGSRKGISNVLAAFNRAEHAPRKRQVPNFVMSHPKYRARVSAMSTETDNHEILSCRRAAAETLYDQLTEEERQQIQEEIEAEHVKALEAWNERDGGKAEKEKGKDDNEDGEEPKEEELMRAQERAQEGFGVTMQELLNHLQAQTGLSFVLFAGQSLDGQDLFRSVTVQSYPEGNRGVQHFDFQSFREYAKVFHKWLREIYFRNHGSLSAETLDLIGRDVADSTVPVPLDQRENDHEPQPGNKGKGKAEPKKKKGSTKKKNPSADENENRASTEVREPEVIVNGQKGSPTVVDDPQSQKLSYEEQRERNIKHHREQLEQLKKSLNLPSFLTGVECNKGGKNKQPSRSRGKKRKQVETNDEAEADPDAEGVGPASQPTRKSKRSRKVVNYQEAPVEDEPTGNAISQSQEPEWRSQLLAERLRFIEDKGDVKDLVDLVLKTTPEDSDARKLWIKHASDLSEAWRERDPLNPSQWPEPPSVDLPTPTTSNTLPPAPLTAPSTSTSTHVASTPGPSTPNPSSSTASISSSQLPFENPSTSITTDVDSSAPSLPSPSSTSTLSASENIAPTSTTGPIAIAANPITSQSPSAMVTSTLDDFTPPSESDGREASTQPAGKESTNVDARTELLRARHSYLSGEGSEGIGVKEFMTLVDRLTAPESRSREQWTQHVDSLVIARRSRDGLQDSDHWPEPPADDVPTSNGLSPPLPPTHSPQRAHSSPDITMNEELSLMQTSKSPSPSPLPAGAPSEQSHVVSGTNSTEDACTTDVEIPGTTFTYAVQGIKDEQVRRSAEILLAKEHTQEWKSLVFLWLRVQSAWAKHGISGGIAPVRDRPFGFTEFGRTGRNRPGGLDVPEQSSLANLREVWPTWWKSSQPDGRVLSNGEIGGRVTDWSDLKLPGHRGFFMFLLGLRWWFDLEKQEAAGDHNTLGANLQAKGWNAATKSVYNTLLALLDDAGGENAVSELKDLLDELSVPASDKMIHTLKRQAVEELDDLHSAKRARDS</sequence>
<evidence type="ECO:0000313" key="3">
    <source>
        <dbReference type="Proteomes" id="UP001383192"/>
    </source>
</evidence>
<feature type="compositionally biased region" description="Polar residues" evidence="1">
    <location>
        <begin position="1063"/>
        <end position="1077"/>
    </location>
</feature>
<organism evidence="2 3">
    <name type="scientific">Paramarasmius palmivorus</name>
    <dbReference type="NCBI Taxonomy" id="297713"/>
    <lineage>
        <taxon>Eukaryota</taxon>
        <taxon>Fungi</taxon>
        <taxon>Dikarya</taxon>
        <taxon>Basidiomycota</taxon>
        <taxon>Agaricomycotina</taxon>
        <taxon>Agaricomycetes</taxon>
        <taxon>Agaricomycetidae</taxon>
        <taxon>Agaricales</taxon>
        <taxon>Marasmiineae</taxon>
        <taxon>Marasmiaceae</taxon>
        <taxon>Paramarasmius</taxon>
    </lineage>
</organism>
<feature type="compositionally biased region" description="Low complexity" evidence="1">
    <location>
        <begin position="62"/>
        <end position="77"/>
    </location>
</feature>
<feature type="region of interest" description="Disordered" evidence="1">
    <location>
        <begin position="404"/>
        <end position="437"/>
    </location>
</feature>
<feature type="compositionally biased region" description="Low complexity" evidence="1">
    <location>
        <begin position="860"/>
        <end position="877"/>
    </location>
</feature>
<keyword evidence="3" id="KW-1185">Reference proteome</keyword>
<proteinExistence type="predicted"/>
<feature type="compositionally biased region" description="Basic and acidic residues" evidence="1">
    <location>
        <begin position="404"/>
        <end position="423"/>
    </location>
</feature>
<evidence type="ECO:0000256" key="1">
    <source>
        <dbReference type="SAM" id="MobiDB-lite"/>
    </source>
</evidence>
<evidence type="ECO:0000313" key="2">
    <source>
        <dbReference type="EMBL" id="KAK7022820.1"/>
    </source>
</evidence>
<feature type="compositionally biased region" description="Polar residues" evidence="1">
    <location>
        <begin position="844"/>
        <end position="859"/>
    </location>
</feature>
<feature type="compositionally biased region" description="Acidic residues" evidence="1">
    <location>
        <begin position="424"/>
        <end position="433"/>
    </location>
</feature>
<feature type="compositionally biased region" description="Basic and acidic residues" evidence="1">
    <location>
        <begin position="774"/>
        <end position="783"/>
    </location>
</feature>
<dbReference type="EMBL" id="JAYKXP010000147">
    <property type="protein sequence ID" value="KAK7022820.1"/>
    <property type="molecule type" value="Genomic_DNA"/>
</dbReference>
<feature type="compositionally biased region" description="Low complexity" evidence="1">
    <location>
        <begin position="797"/>
        <end position="843"/>
    </location>
</feature>
<feature type="compositionally biased region" description="Basic residues" evidence="1">
    <location>
        <begin position="656"/>
        <end position="670"/>
    </location>
</feature>
<reference evidence="2 3" key="1">
    <citation type="submission" date="2024-01" db="EMBL/GenBank/DDBJ databases">
        <title>A draft genome for a cacao thread blight-causing isolate of Paramarasmius palmivorus.</title>
        <authorList>
            <person name="Baruah I.K."/>
            <person name="Bukari Y."/>
            <person name="Amoako-Attah I."/>
            <person name="Meinhardt L.W."/>
            <person name="Bailey B.A."/>
            <person name="Cohen S.P."/>
        </authorList>
    </citation>
    <scope>NUCLEOTIDE SEQUENCE [LARGE SCALE GENOMIC DNA]</scope>
    <source>
        <strain evidence="2 3">GH-12</strain>
    </source>
</reference>
<feature type="compositionally biased region" description="Basic and acidic residues" evidence="1">
    <location>
        <begin position="995"/>
        <end position="1004"/>
    </location>
</feature>
<feature type="compositionally biased region" description="Polar residues" evidence="1">
    <location>
        <begin position="878"/>
        <end position="887"/>
    </location>
</feature>
<feature type="region of interest" description="Disordered" evidence="1">
    <location>
        <begin position="995"/>
        <end position="1078"/>
    </location>
</feature>
<name>A0AAW0BAT5_9AGAR</name>
<feature type="compositionally biased region" description="Polar residues" evidence="1">
    <location>
        <begin position="923"/>
        <end position="936"/>
    </location>
</feature>
<dbReference type="Proteomes" id="UP001383192">
    <property type="component" value="Unassembled WGS sequence"/>
</dbReference>
<feature type="compositionally biased region" description="Acidic residues" evidence="1">
    <location>
        <begin position="674"/>
        <end position="684"/>
    </location>
</feature>
<comment type="caution">
    <text evidence="2">The sequence shown here is derived from an EMBL/GenBank/DDBJ whole genome shotgun (WGS) entry which is preliminary data.</text>
</comment>
<feature type="compositionally biased region" description="Polar residues" evidence="1">
    <location>
        <begin position="895"/>
        <end position="910"/>
    </location>
</feature>
<gene>
    <name evidence="2" type="ORF">VNI00_016947</name>
</gene>
<feature type="region of interest" description="Disordered" evidence="1">
    <location>
        <begin position="774"/>
        <end position="939"/>
    </location>
</feature>
<feature type="compositionally biased region" description="Basic residues" evidence="1">
    <location>
        <begin position="567"/>
        <end position="578"/>
    </location>
</feature>
<feature type="region of interest" description="Disordered" evidence="1">
    <location>
        <begin position="17"/>
        <end position="214"/>
    </location>
</feature>
<accession>A0AAW0BAT5</accession>
<feature type="region of interest" description="Disordered" evidence="1">
    <location>
        <begin position="543"/>
        <end position="727"/>
    </location>
</feature>
<feature type="compositionally biased region" description="Low complexity" evidence="1">
    <location>
        <begin position="95"/>
        <end position="110"/>
    </location>
</feature>
<protein>
    <submittedName>
        <fullName evidence="2">Uncharacterized protein</fullName>
    </submittedName>
</protein>